<gene>
    <name evidence="2" type="ORF">FRY97_20240</name>
</gene>
<dbReference type="SUPFAM" id="SSF50044">
    <property type="entry name" value="SH3-domain"/>
    <property type="match status" value="1"/>
</dbReference>
<name>A0A5C6RFZ1_9BACT</name>
<dbReference type="Gene3D" id="2.30.30.40">
    <property type="entry name" value="SH3 Domains"/>
    <property type="match status" value="1"/>
</dbReference>
<dbReference type="Proteomes" id="UP000321580">
    <property type="component" value="Unassembled WGS sequence"/>
</dbReference>
<protein>
    <submittedName>
        <fullName evidence="2">SH3 domain-containing protein</fullName>
    </submittedName>
</protein>
<proteinExistence type="predicted"/>
<organism evidence="2 3">
    <name type="scientific">Phaeodactylibacter luteus</name>
    <dbReference type="NCBI Taxonomy" id="1564516"/>
    <lineage>
        <taxon>Bacteria</taxon>
        <taxon>Pseudomonadati</taxon>
        <taxon>Bacteroidota</taxon>
        <taxon>Saprospiria</taxon>
        <taxon>Saprospirales</taxon>
        <taxon>Haliscomenobacteraceae</taxon>
        <taxon>Phaeodactylibacter</taxon>
    </lineage>
</organism>
<dbReference type="AlphaFoldDB" id="A0A5C6RFZ1"/>
<accession>A0A5C6RFZ1</accession>
<comment type="caution">
    <text evidence="2">The sequence shown here is derived from an EMBL/GenBank/DDBJ whole genome shotgun (WGS) entry which is preliminary data.</text>
</comment>
<dbReference type="InterPro" id="IPR003646">
    <property type="entry name" value="SH3-like_bac-type"/>
</dbReference>
<evidence type="ECO:0000313" key="2">
    <source>
        <dbReference type="EMBL" id="TXB60630.1"/>
    </source>
</evidence>
<dbReference type="EMBL" id="VOOR01000072">
    <property type="protein sequence ID" value="TXB60630.1"/>
    <property type="molecule type" value="Genomic_DNA"/>
</dbReference>
<evidence type="ECO:0000313" key="3">
    <source>
        <dbReference type="Proteomes" id="UP000321580"/>
    </source>
</evidence>
<keyword evidence="3" id="KW-1185">Reference proteome</keyword>
<dbReference type="OrthoDB" id="1489601at2"/>
<sequence length="55" mass="6328">MRIAGEQPTAKSRVIRRLHKGLEVKALEKIDKYWWKVQVDGKTGYAKAFLLEAAE</sequence>
<dbReference type="InterPro" id="IPR036028">
    <property type="entry name" value="SH3-like_dom_sf"/>
</dbReference>
<feature type="domain" description="SH3b" evidence="1">
    <location>
        <begin position="6"/>
        <end position="47"/>
    </location>
</feature>
<dbReference type="RefSeq" id="WP_147169444.1">
    <property type="nucleotide sequence ID" value="NZ_VOOR01000072.1"/>
</dbReference>
<dbReference type="Pfam" id="PF08239">
    <property type="entry name" value="SH3_3"/>
    <property type="match status" value="1"/>
</dbReference>
<evidence type="ECO:0000259" key="1">
    <source>
        <dbReference type="Pfam" id="PF08239"/>
    </source>
</evidence>
<reference evidence="2 3" key="1">
    <citation type="submission" date="2019-08" db="EMBL/GenBank/DDBJ databases">
        <title>Genome of Phaeodactylibacter luteus.</title>
        <authorList>
            <person name="Bowman J.P."/>
        </authorList>
    </citation>
    <scope>NUCLEOTIDE SEQUENCE [LARGE SCALE GENOMIC DNA]</scope>
    <source>
        <strain evidence="2 3">KCTC 42180</strain>
    </source>
</reference>